<evidence type="ECO:0000256" key="6">
    <source>
        <dbReference type="ARBA" id="ARBA00023033"/>
    </source>
</evidence>
<name>A0A1N6FRR0_9RHOB</name>
<dbReference type="GO" id="GO:0016705">
    <property type="term" value="F:oxidoreductase activity, acting on paired donors, with incorporation or reduction of molecular oxygen"/>
    <property type="evidence" value="ECO:0007669"/>
    <property type="project" value="InterPro"/>
</dbReference>
<evidence type="ECO:0000256" key="1">
    <source>
        <dbReference type="ARBA" id="ARBA00010617"/>
    </source>
</evidence>
<dbReference type="PRINTS" id="PR00385">
    <property type="entry name" value="P450"/>
</dbReference>
<dbReference type="InterPro" id="IPR002397">
    <property type="entry name" value="Cyt_P450_B"/>
</dbReference>
<dbReference type="CDD" id="cd20625">
    <property type="entry name" value="CYP164-like"/>
    <property type="match status" value="1"/>
</dbReference>
<sequence>MQRLSQSPTDPAFVQDPYPFYHRARDAGDLFLWEDYGQVAAAGYAQVKRLLKDRRLGREMPPDLAPPVPERLQPFYDVEAHSMLELDPPRHTRLRGLVLRAFTSATVEAQRPALEALCARLISAFPSGPFDLHEAFCRPLPVITIATLLGVDTARAPDLLAWSNAMVGMYQAGRTPAMEEAAIAATRAFTAFLAEEIARRRATPSDDLLSHLIAAEEEGEKLSAAELTSTVILLLNAGHEATVHSLGNAVKLICEHDLAALASSTEDAPLLTEEVLRFAPPLHIFERIAREDFEVYGHELKRGQKISCLLAGANRDPAAYPNPDVFDPIRRGPSNMAFGAGLHFCVGAPLARLELQVALPALFAACPGLALAEAPRYAPVYHFHGLEKLVVTA</sequence>
<dbReference type="STRING" id="1217970.SAMN05444002_1897"/>
<keyword evidence="10" id="KW-1185">Reference proteome</keyword>
<dbReference type="RefSeq" id="WP_074255982.1">
    <property type="nucleotide sequence ID" value="NZ_FSRL01000001.1"/>
</dbReference>
<dbReference type="PRINTS" id="PR00359">
    <property type="entry name" value="BP450"/>
</dbReference>
<dbReference type="PANTHER" id="PTHR46696">
    <property type="entry name" value="P450, PUTATIVE (EUROFUNG)-RELATED"/>
    <property type="match status" value="1"/>
</dbReference>
<comment type="similarity">
    <text evidence="1 8">Belongs to the cytochrome P450 family.</text>
</comment>
<dbReference type="AlphaFoldDB" id="A0A1N6FRR0"/>
<evidence type="ECO:0000313" key="10">
    <source>
        <dbReference type="Proteomes" id="UP000184932"/>
    </source>
</evidence>
<dbReference type="PROSITE" id="PS00086">
    <property type="entry name" value="CYTOCHROME_P450"/>
    <property type="match status" value="1"/>
</dbReference>
<evidence type="ECO:0000256" key="4">
    <source>
        <dbReference type="ARBA" id="ARBA00023002"/>
    </source>
</evidence>
<keyword evidence="5 8" id="KW-0408">Iron</keyword>
<dbReference type="OrthoDB" id="9801155at2"/>
<protein>
    <submittedName>
        <fullName evidence="9">Cytochrome P450</fullName>
    </submittedName>
</protein>
<dbReference type="Pfam" id="PF00067">
    <property type="entry name" value="p450"/>
    <property type="match status" value="1"/>
</dbReference>
<keyword evidence="2 8" id="KW-0349">Heme</keyword>
<comment type="function">
    <text evidence="7">Cytochromes P450 are a group of heme-thiolate monooxygenases. They oxidize a variety of structurally unrelated compounds, including steroids, fatty acids, and xenobiotics.</text>
</comment>
<dbReference type="GO" id="GO:0005506">
    <property type="term" value="F:iron ion binding"/>
    <property type="evidence" value="ECO:0007669"/>
    <property type="project" value="InterPro"/>
</dbReference>
<proteinExistence type="inferred from homology"/>
<dbReference type="Proteomes" id="UP000184932">
    <property type="component" value="Unassembled WGS sequence"/>
</dbReference>
<evidence type="ECO:0000256" key="5">
    <source>
        <dbReference type="ARBA" id="ARBA00023004"/>
    </source>
</evidence>
<dbReference type="InterPro" id="IPR017972">
    <property type="entry name" value="Cyt_P450_CS"/>
</dbReference>
<organism evidence="9 10">
    <name type="scientific">Vannielia litorea</name>
    <dbReference type="NCBI Taxonomy" id="1217970"/>
    <lineage>
        <taxon>Bacteria</taxon>
        <taxon>Pseudomonadati</taxon>
        <taxon>Pseudomonadota</taxon>
        <taxon>Alphaproteobacteria</taxon>
        <taxon>Rhodobacterales</taxon>
        <taxon>Paracoccaceae</taxon>
        <taxon>Vannielia</taxon>
    </lineage>
</organism>
<dbReference type="PANTHER" id="PTHR46696:SF1">
    <property type="entry name" value="CYTOCHROME P450 YJIB-RELATED"/>
    <property type="match status" value="1"/>
</dbReference>
<dbReference type="GO" id="GO:0020037">
    <property type="term" value="F:heme binding"/>
    <property type="evidence" value="ECO:0007669"/>
    <property type="project" value="InterPro"/>
</dbReference>
<evidence type="ECO:0000313" key="9">
    <source>
        <dbReference type="EMBL" id="SIN97881.1"/>
    </source>
</evidence>
<dbReference type="GO" id="GO:0004497">
    <property type="term" value="F:monooxygenase activity"/>
    <property type="evidence" value="ECO:0007669"/>
    <property type="project" value="UniProtKB-KW"/>
</dbReference>
<keyword evidence="6 8" id="KW-0503">Monooxygenase</keyword>
<gene>
    <name evidence="9" type="ORF">SAMN05444002_1897</name>
</gene>
<evidence type="ECO:0000256" key="8">
    <source>
        <dbReference type="RuleBase" id="RU000461"/>
    </source>
</evidence>
<evidence type="ECO:0000256" key="3">
    <source>
        <dbReference type="ARBA" id="ARBA00022723"/>
    </source>
</evidence>
<dbReference type="SUPFAM" id="SSF48264">
    <property type="entry name" value="Cytochrome P450"/>
    <property type="match status" value="1"/>
</dbReference>
<evidence type="ECO:0000256" key="7">
    <source>
        <dbReference type="ARBA" id="ARBA00043906"/>
    </source>
</evidence>
<keyword evidence="4 8" id="KW-0560">Oxidoreductase</keyword>
<dbReference type="InterPro" id="IPR001128">
    <property type="entry name" value="Cyt_P450"/>
</dbReference>
<reference evidence="10" key="1">
    <citation type="submission" date="2016-11" db="EMBL/GenBank/DDBJ databases">
        <authorList>
            <person name="Varghese N."/>
            <person name="Submissions S."/>
        </authorList>
    </citation>
    <scope>NUCLEOTIDE SEQUENCE [LARGE SCALE GENOMIC DNA]</scope>
    <source>
        <strain evidence="10">DSM 29440</strain>
    </source>
</reference>
<evidence type="ECO:0000256" key="2">
    <source>
        <dbReference type="ARBA" id="ARBA00022617"/>
    </source>
</evidence>
<dbReference type="InterPro" id="IPR036396">
    <property type="entry name" value="Cyt_P450_sf"/>
</dbReference>
<dbReference type="EMBL" id="FSRL01000001">
    <property type="protein sequence ID" value="SIN97881.1"/>
    <property type="molecule type" value="Genomic_DNA"/>
</dbReference>
<keyword evidence="3 8" id="KW-0479">Metal-binding</keyword>
<accession>A0A1N6FRR0</accession>
<dbReference type="Gene3D" id="1.10.630.10">
    <property type="entry name" value="Cytochrome P450"/>
    <property type="match status" value="1"/>
</dbReference>
<dbReference type="FunFam" id="1.10.630.10:FF:000018">
    <property type="entry name" value="Cytochrome P450 monooxygenase"/>
    <property type="match status" value="1"/>
</dbReference>